<sequence length="63" mass="6799">MFNKKTANKAASLALLVAALAGCAAQAPVASKEATPNNDDWYLVRTDETLYLFDDATVYRTTS</sequence>
<dbReference type="Proteomes" id="UP000326659">
    <property type="component" value="Chromosome"/>
</dbReference>
<accession>A0A9X7R4U8</accession>
<dbReference type="PROSITE" id="PS51257">
    <property type="entry name" value="PROKAR_LIPOPROTEIN"/>
    <property type="match status" value="1"/>
</dbReference>
<organism evidence="2 3">
    <name type="scientific">Pseudomonas denitrificans</name>
    <dbReference type="NCBI Taxonomy" id="43306"/>
    <lineage>
        <taxon>Bacteria</taxon>
        <taxon>Pseudomonadati</taxon>
        <taxon>Pseudomonadota</taxon>
        <taxon>Gammaproteobacteria</taxon>
        <taxon>Pseudomonadales</taxon>
        <taxon>Pseudomonadaceae</taxon>
        <taxon>Halopseudomonas</taxon>
    </lineage>
</organism>
<evidence type="ECO:0000256" key="1">
    <source>
        <dbReference type="SAM" id="SignalP"/>
    </source>
</evidence>
<keyword evidence="3" id="KW-1185">Reference proteome</keyword>
<proteinExistence type="predicted"/>
<name>A0A9X7R4U8_PSEDE</name>
<dbReference type="RefSeq" id="WP_151187899.1">
    <property type="nucleotide sequence ID" value="NZ_CP043626.1"/>
</dbReference>
<gene>
    <name evidence="2" type="ORF">F1C79_15250</name>
</gene>
<protein>
    <recommendedName>
        <fullName evidence="4">Lipoprotein</fullName>
    </recommendedName>
</protein>
<dbReference type="KEGG" id="pden:F1C79_15250"/>
<dbReference type="EMBL" id="CP043626">
    <property type="protein sequence ID" value="QEY72846.1"/>
    <property type="molecule type" value="Genomic_DNA"/>
</dbReference>
<feature type="chain" id="PRO_5040813436" description="Lipoprotein" evidence="1">
    <location>
        <begin position="28"/>
        <end position="63"/>
    </location>
</feature>
<dbReference type="AlphaFoldDB" id="A0A9X7R4U8"/>
<reference evidence="2 3" key="1">
    <citation type="submission" date="2019-09" db="EMBL/GenBank/DDBJ databases">
        <title>Prosopis cineraria nodule microbiome.</title>
        <authorList>
            <person name="Chaluvadi S.R."/>
            <person name="Ali R."/>
            <person name="Wang X."/>
        </authorList>
    </citation>
    <scope>NUCLEOTIDE SEQUENCE [LARGE SCALE GENOMIC DNA]</scope>
    <source>
        <strain evidence="2 3">BG1</strain>
    </source>
</reference>
<keyword evidence="1" id="KW-0732">Signal</keyword>
<evidence type="ECO:0000313" key="3">
    <source>
        <dbReference type="Proteomes" id="UP000326659"/>
    </source>
</evidence>
<evidence type="ECO:0000313" key="2">
    <source>
        <dbReference type="EMBL" id="QEY72846.1"/>
    </source>
</evidence>
<feature type="signal peptide" evidence="1">
    <location>
        <begin position="1"/>
        <end position="27"/>
    </location>
</feature>
<evidence type="ECO:0008006" key="4">
    <source>
        <dbReference type="Google" id="ProtNLM"/>
    </source>
</evidence>